<sequence length="223" mass="25203">MSATNAPRTLENERERRAETFVAGYLPPDDLVIDPSLQLHTEHDTDIDPISYEVLRSKLWNVNWDHQETIRRVSGSQVVVFGYDFNTSIQTEDGAGVCFGPGNLFFSGCADLVVKWTLEHRSMNVGIGEGDIFLQDDPWIGTNHQMDTAVYAPVFWEGRLFAWVYNVIHQRELGGVEPGGFTQQARDVYSEPTFFPPIKLVEAGRLREDVADAWVRRSRLAGS</sequence>
<gene>
    <name evidence="2" type="ORF">FSW04_11270</name>
</gene>
<feature type="domain" description="Hydantoinase B/oxoprolinase" evidence="1">
    <location>
        <begin position="48"/>
        <end position="220"/>
    </location>
</feature>
<dbReference type="GO" id="GO:0003824">
    <property type="term" value="F:catalytic activity"/>
    <property type="evidence" value="ECO:0007669"/>
    <property type="project" value="InterPro"/>
</dbReference>
<dbReference type="OrthoDB" id="102473at2"/>
<organism evidence="2 3">
    <name type="scientific">Baekduia soli</name>
    <dbReference type="NCBI Taxonomy" id="496014"/>
    <lineage>
        <taxon>Bacteria</taxon>
        <taxon>Bacillati</taxon>
        <taxon>Actinomycetota</taxon>
        <taxon>Thermoleophilia</taxon>
        <taxon>Solirubrobacterales</taxon>
        <taxon>Baekduiaceae</taxon>
        <taxon>Baekduia</taxon>
    </lineage>
</organism>
<dbReference type="KEGG" id="bsol:FSW04_11270"/>
<dbReference type="EMBL" id="CP042430">
    <property type="protein sequence ID" value="QEC48091.1"/>
    <property type="molecule type" value="Genomic_DNA"/>
</dbReference>
<dbReference type="InterPro" id="IPR003692">
    <property type="entry name" value="Hydantoinase_B"/>
</dbReference>
<evidence type="ECO:0000313" key="2">
    <source>
        <dbReference type="EMBL" id="QEC48091.1"/>
    </source>
</evidence>
<accession>A0A5B8U574</accession>
<keyword evidence="3" id="KW-1185">Reference proteome</keyword>
<dbReference type="Proteomes" id="UP000321805">
    <property type="component" value="Chromosome"/>
</dbReference>
<dbReference type="Pfam" id="PF02538">
    <property type="entry name" value="Hydantoinase_B"/>
    <property type="match status" value="1"/>
</dbReference>
<reference evidence="2 3" key="1">
    <citation type="journal article" date="2018" name="J. Microbiol.">
        <title>Baekduia soli gen. nov., sp. nov., a novel bacterium isolated from the soil of Baekdu Mountain and proposal of a novel family name, Baekduiaceae fam. nov.</title>
        <authorList>
            <person name="An D.S."/>
            <person name="Siddiqi M.Z."/>
            <person name="Kim K.H."/>
            <person name="Yu H.S."/>
            <person name="Im W.T."/>
        </authorList>
    </citation>
    <scope>NUCLEOTIDE SEQUENCE [LARGE SCALE GENOMIC DNA]</scope>
    <source>
        <strain evidence="2 3">BR7-21</strain>
    </source>
</reference>
<evidence type="ECO:0000259" key="1">
    <source>
        <dbReference type="Pfam" id="PF02538"/>
    </source>
</evidence>
<dbReference type="AlphaFoldDB" id="A0A5B8U574"/>
<dbReference type="RefSeq" id="WP_146919271.1">
    <property type="nucleotide sequence ID" value="NZ_CP042430.1"/>
</dbReference>
<protein>
    <submittedName>
        <fullName evidence="2">Hydantoinase B/oxoprolinase family protein</fullName>
    </submittedName>
</protein>
<name>A0A5B8U574_9ACTN</name>
<proteinExistence type="predicted"/>
<evidence type="ECO:0000313" key="3">
    <source>
        <dbReference type="Proteomes" id="UP000321805"/>
    </source>
</evidence>